<dbReference type="EMBL" id="FNVO01000002">
    <property type="protein sequence ID" value="SEF94215.1"/>
    <property type="molecule type" value="Genomic_DNA"/>
</dbReference>
<dbReference type="AlphaFoldDB" id="A0A1H5W406"/>
<protein>
    <submittedName>
        <fullName evidence="2">Uncharacterized protein</fullName>
    </submittedName>
</protein>
<proteinExistence type="predicted"/>
<keyword evidence="1" id="KW-0812">Transmembrane</keyword>
<dbReference type="OrthoDB" id="3471612at2"/>
<name>A0A1H5W406_9ACTN</name>
<evidence type="ECO:0000256" key="1">
    <source>
        <dbReference type="SAM" id="Phobius"/>
    </source>
</evidence>
<dbReference type="Proteomes" id="UP000236723">
    <property type="component" value="Unassembled WGS sequence"/>
</dbReference>
<gene>
    <name evidence="2" type="ORF">SAMN04489712_102580</name>
</gene>
<keyword evidence="1" id="KW-0472">Membrane</keyword>
<evidence type="ECO:0000313" key="3">
    <source>
        <dbReference type="Proteomes" id="UP000236723"/>
    </source>
</evidence>
<organism evidence="2 3">
    <name type="scientific">Thermomonospora echinospora</name>
    <dbReference type="NCBI Taxonomy" id="1992"/>
    <lineage>
        <taxon>Bacteria</taxon>
        <taxon>Bacillati</taxon>
        <taxon>Actinomycetota</taxon>
        <taxon>Actinomycetes</taxon>
        <taxon>Streptosporangiales</taxon>
        <taxon>Thermomonosporaceae</taxon>
        <taxon>Thermomonospora</taxon>
    </lineage>
</organism>
<reference evidence="3" key="1">
    <citation type="submission" date="2016-10" db="EMBL/GenBank/DDBJ databases">
        <authorList>
            <person name="Varghese N."/>
            <person name="Submissions S."/>
        </authorList>
    </citation>
    <scope>NUCLEOTIDE SEQUENCE [LARGE SCALE GENOMIC DNA]</scope>
    <source>
        <strain evidence="3">DSM 43163</strain>
    </source>
</reference>
<keyword evidence="3" id="KW-1185">Reference proteome</keyword>
<dbReference type="RefSeq" id="WP_103936807.1">
    <property type="nucleotide sequence ID" value="NZ_FNVO01000002.1"/>
</dbReference>
<keyword evidence="1" id="KW-1133">Transmembrane helix</keyword>
<feature type="transmembrane region" description="Helical" evidence="1">
    <location>
        <begin position="39"/>
        <end position="60"/>
    </location>
</feature>
<accession>A0A1H5W406</accession>
<sequence>MTDQLLKEAFQRIADRAQPVQGLAEKAMGRASRRRASRLSAAAAVAVAGAVAAPFVLFGGQPATDPANDRGSLGFPVNTPSERALARECATGGTVPNRPEPYYGKPDDYRLLTSVRAEGETVALVGTRHHFMLCLSQAGGHTEVPLPGAWMGDTAGGLWSFEGAARIDAIQYMARTGGDPVPREFRHVVVGRVKEDVARVVVTWDGGRQVDAAVRNGFFLARIDGMAVKITDRRELEDRGFGDLRELREPGDDRVRSVRAFDKQGNDVFLFHTGDGAGVRRFSSTDCPKGTKGPVNALCVGLPKRS</sequence>
<evidence type="ECO:0000313" key="2">
    <source>
        <dbReference type="EMBL" id="SEF94215.1"/>
    </source>
</evidence>